<keyword evidence="3" id="KW-0064">Aspartyl protease</keyword>
<dbReference type="InterPro" id="IPR015940">
    <property type="entry name" value="UBA"/>
</dbReference>
<proteinExistence type="inferred from homology"/>
<dbReference type="PROSITE" id="PS50053">
    <property type="entry name" value="UBIQUITIN_2"/>
    <property type="match status" value="1"/>
</dbReference>
<dbReference type="Pfam" id="PF14555">
    <property type="entry name" value="UBA_4"/>
    <property type="match status" value="1"/>
</dbReference>
<dbReference type="AlphaFoldDB" id="G0UTN3"/>
<dbReference type="Gene3D" id="3.10.20.90">
    <property type="entry name" value="Phosphatidylinositol 3-kinase Catalytic Subunit, Chain A, domain 1"/>
    <property type="match status" value="1"/>
</dbReference>
<evidence type="ECO:0000256" key="1">
    <source>
        <dbReference type="ARBA" id="ARBA00009136"/>
    </source>
</evidence>
<dbReference type="InterPro" id="IPR000626">
    <property type="entry name" value="Ubiquitin-like_dom"/>
</dbReference>
<dbReference type="PANTHER" id="PTHR12917:SF1">
    <property type="entry name" value="AT13091P"/>
    <property type="match status" value="1"/>
</dbReference>
<dbReference type="InterPro" id="IPR021109">
    <property type="entry name" value="Peptidase_aspartic_dom_sf"/>
</dbReference>
<gene>
    <name evidence="7" type="ORF">TCIL3000_9_1440</name>
</gene>
<dbReference type="VEuPathDB" id="TriTrypDB:TcIL3000_9_1440"/>
<feature type="region of interest" description="Disordered" evidence="5">
    <location>
        <begin position="289"/>
        <end position="315"/>
    </location>
</feature>
<dbReference type="Pfam" id="PF09668">
    <property type="entry name" value="Asp_protease"/>
    <property type="match status" value="1"/>
</dbReference>
<dbReference type="CDD" id="cd05479">
    <property type="entry name" value="RP_DDI"/>
    <property type="match status" value="1"/>
</dbReference>
<evidence type="ECO:0000256" key="2">
    <source>
        <dbReference type="ARBA" id="ARBA00022670"/>
    </source>
</evidence>
<protein>
    <submittedName>
        <fullName evidence="7">Uncharacterized protein TCIL3000_9_1440</fullName>
    </submittedName>
</protein>
<reference evidence="7" key="1">
    <citation type="journal article" date="2012" name="Proc. Natl. Acad. Sci. U.S.A.">
        <title>Antigenic diversity is generated by distinct evolutionary mechanisms in African trypanosome species.</title>
        <authorList>
            <person name="Jackson A.P."/>
            <person name="Berry A."/>
            <person name="Aslett M."/>
            <person name="Allison H.C."/>
            <person name="Burton P."/>
            <person name="Vavrova-Anderson J."/>
            <person name="Brown R."/>
            <person name="Browne H."/>
            <person name="Corton N."/>
            <person name="Hauser H."/>
            <person name="Gamble J."/>
            <person name="Gilderthorp R."/>
            <person name="Marcello L."/>
            <person name="McQuillan J."/>
            <person name="Otto T.D."/>
            <person name="Quail M.A."/>
            <person name="Sanders M.J."/>
            <person name="van Tonder A."/>
            <person name="Ginger M.L."/>
            <person name="Field M.C."/>
            <person name="Barry J.D."/>
            <person name="Hertz-Fowler C."/>
            <person name="Berriman M."/>
        </authorList>
    </citation>
    <scope>NUCLEOTIDE SEQUENCE</scope>
    <source>
        <strain evidence="7">IL3000</strain>
    </source>
</reference>
<feature type="compositionally biased region" description="Polar residues" evidence="5">
    <location>
        <begin position="294"/>
        <end position="305"/>
    </location>
</feature>
<dbReference type="PANTHER" id="PTHR12917">
    <property type="entry name" value="ASPARTYL PROTEASE DDI-RELATED"/>
    <property type="match status" value="1"/>
</dbReference>
<evidence type="ECO:0000256" key="4">
    <source>
        <dbReference type="ARBA" id="ARBA00022801"/>
    </source>
</evidence>
<keyword evidence="4" id="KW-0378">Hydrolase</keyword>
<dbReference type="CDD" id="cd14273">
    <property type="entry name" value="UBA_TAP-C_like"/>
    <property type="match status" value="1"/>
</dbReference>
<keyword evidence="2" id="KW-0645">Protease</keyword>
<dbReference type="GO" id="GO:0006508">
    <property type="term" value="P:proteolysis"/>
    <property type="evidence" value="ECO:0007669"/>
    <property type="project" value="UniProtKB-KW"/>
</dbReference>
<dbReference type="Pfam" id="PF00240">
    <property type="entry name" value="ubiquitin"/>
    <property type="match status" value="1"/>
</dbReference>
<evidence type="ECO:0000256" key="5">
    <source>
        <dbReference type="SAM" id="MobiDB-lite"/>
    </source>
</evidence>
<organism evidence="7">
    <name type="scientific">Trypanosoma congolense (strain IL3000)</name>
    <dbReference type="NCBI Taxonomy" id="1068625"/>
    <lineage>
        <taxon>Eukaryota</taxon>
        <taxon>Discoba</taxon>
        <taxon>Euglenozoa</taxon>
        <taxon>Kinetoplastea</taxon>
        <taxon>Metakinetoplastina</taxon>
        <taxon>Trypanosomatida</taxon>
        <taxon>Trypanosomatidae</taxon>
        <taxon>Trypanosoma</taxon>
        <taxon>Nannomonas</taxon>
    </lineage>
</organism>
<dbReference type="InterPro" id="IPR029071">
    <property type="entry name" value="Ubiquitin-like_domsf"/>
</dbReference>
<feature type="domain" description="Ubiquitin-like" evidence="6">
    <location>
        <begin position="1"/>
        <end position="75"/>
    </location>
</feature>
<evidence type="ECO:0000256" key="3">
    <source>
        <dbReference type="ARBA" id="ARBA00022750"/>
    </source>
</evidence>
<dbReference type="Gene3D" id="2.40.70.10">
    <property type="entry name" value="Acid Proteases"/>
    <property type="match status" value="1"/>
</dbReference>
<accession>G0UTN3</accession>
<comment type="similarity">
    <text evidence="1">Belongs to the DDI1 family.</text>
</comment>
<sequence length="385" mass="41693">MVLLTCVCSGGEVYNFVLEVTSTVEELSVLIEVESGIPMDQQVLTTPNGVELCNEKTLKDHNITSDTRIEVRRKQHKREGGDTVDGGRTPHPGMSLREAESRIMELFSAGSEANQHPLSRQAQPVAHETDSSVQDLLYEEIQARNIDENLATALEYVPEAFATVDLLFVDCEINKVKLRALVDCGAQISVVGAKTAELCGLMRLVDKRLSGVVRGVGEEKTLGRVHLTQLNLSGLFIPISLYVLEQQHVDLIIGLDQLRRHCMIVDLKEQCLRVAGVAIPFIPSSELRDDGLQISPQPTSGSAEDTSAAREAPSPVVTEALPVVEGVSGTFTAEAPASSDMSTPQKERAIESLMALTGAEREVVVTLLEAAGWDPDVAMTILMGD</sequence>
<dbReference type="SUPFAM" id="SSF50630">
    <property type="entry name" value="Acid proteases"/>
    <property type="match status" value="1"/>
</dbReference>
<feature type="region of interest" description="Disordered" evidence="5">
    <location>
        <begin position="72"/>
        <end position="94"/>
    </location>
</feature>
<dbReference type="SMART" id="SM00165">
    <property type="entry name" value="UBA"/>
    <property type="match status" value="1"/>
</dbReference>
<dbReference type="EMBL" id="HE575322">
    <property type="protein sequence ID" value="CCC92747.1"/>
    <property type="molecule type" value="Genomic_DNA"/>
</dbReference>
<dbReference type="InterPro" id="IPR019103">
    <property type="entry name" value="Peptidase_aspartic_DDI1-type"/>
</dbReference>
<evidence type="ECO:0000313" key="7">
    <source>
        <dbReference type="EMBL" id="CCC92747.1"/>
    </source>
</evidence>
<dbReference type="CDD" id="cd17039">
    <property type="entry name" value="Ubl_ubiquitin_like"/>
    <property type="match status" value="1"/>
</dbReference>
<dbReference type="SUPFAM" id="SSF54236">
    <property type="entry name" value="Ubiquitin-like"/>
    <property type="match status" value="1"/>
</dbReference>
<name>G0UTN3_TRYCI</name>
<dbReference type="SMART" id="SM00213">
    <property type="entry name" value="UBQ"/>
    <property type="match status" value="1"/>
</dbReference>
<evidence type="ECO:0000259" key="6">
    <source>
        <dbReference type="PROSITE" id="PS50053"/>
    </source>
</evidence>
<dbReference type="GO" id="GO:0004190">
    <property type="term" value="F:aspartic-type endopeptidase activity"/>
    <property type="evidence" value="ECO:0007669"/>
    <property type="project" value="UniProtKB-KW"/>
</dbReference>